<organism evidence="2 3">
    <name type="scientific">Lasius niger</name>
    <name type="common">Black garden ant</name>
    <dbReference type="NCBI Taxonomy" id="67767"/>
    <lineage>
        <taxon>Eukaryota</taxon>
        <taxon>Metazoa</taxon>
        <taxon>Ecdysozoa</taxon>
        <taxon>Arthropoda</taxon>
        <taxon>Hexapoda</taxon>
        <taxon>Insecta</taxon>
        <taxon>Pterygota</taxon>
        <taxon>Neoptera</taxon>
        <taxon>Endopterygota</taxon>
        <taxon>Hymenoptera</taxon>
        <taxon>Apocrita</taxon>
        <taxon>Aculeata</taxon>
        <taxon>Formicoidea</taxon>
        <taxon>Formicidae</taxon>
        <taxon>Formicinae</taxon>
        <taxon>Lasius</taxon>
        <taxon>Lasius</taxon>
    </lineage>
</organism>
<dbReference type="EMBL" id="LBMM01001546">
    <property type="protein sequence ID" value="KMQ96111.1"/>
    <property type="molecule type" value="Genomic_DNA"/>
</dbReference>
<accession>A0A0J7L0H0</accession>
<proteinExistence type="predicted"/>
<keyword evidence="3" id="KW-1185">Reference proteome</keyword>
<dbReference type="PANTHER" id="PTHR21715:SF0">
    <property type="entry name" value="RH04127P"/>
    <property type="match status" value="1"/>
</dbReference>
<dbReference type="Proteomes" id="UP000036403">
    <property type="component" value="Unassembled WGS sequence"/>
</dbReference>
<dbReference type="InterPro" id="IPR036020">
    <property type="entry name" value="WW_dom_sf"/>
</dbReference>
<dbReference type="SUPFAM" id="SSF51045">
    <property type="entry name" value="WW domain"/>
    <property type="match status" value="1"/>
</dbReference>
<dbReference type="CDD" id="cd00201">
    <property type="entry name" value="WW"/>
    <property type="match status" value="1"/>
</dbReference>
<protein>
    <submittedName>
        <fullName evidence="2">Centrosomal protein</fullName>
    </submittedName>
</protein>
<dbReference type="OrthoDB" id="6344460at2759"/>
<dbReference type="InterPro" id="IPR001202">
    <property type="entry name" value="WW_dom"/>
</dbReference>
<dbReference type="AlphaFoldDB" id="A0A0J7L0H0"/>
<name>A0A0J7L0H0_LASNI</name>
<evidence type="ECO:0000259" key="1">
    <source>
        <dbReference type="PROSITE" id="PS50020"/>
    </source>
</evidence>
<dbReference type="PROSITE" id="PS01159">
    <property type="entry name" value="WW_DOMAIN_1"/>
    <property type="match status" value="1"/>
</dbReference>
<comment type="caution">
    <text evidence="2">The sequence shown here is derived from an EMBL/GenBank/DDBJ whole genome shotgun (WGS) entry which is preliminary data.</text>
</comment>
<dbReference type="Gene3D" id="3.30.1470.10">
    <property type="entry name" value="Photosystem I PsaD, reaction center subunit II"/>
    <property type="match status" value="1"/>
</dbReference>
<evidence type="ECO:0000313" key="3">
    <source>
        <dbReference type="Proteomes" id="UP000036403"/>
    </source>
</evidence>
<gene>
    <name evidence="2" type="ORF">RF55_3629</name>
</gene>
<dbReference type="Pfam" id="PF00397">
    <property type="entry name" value="WW"/>
    <property type="match status" value="1"/>
</dbReference>
<sequence length="115" mass="12965">MLNICEFCNNGIPELLDYAKRLGINPDAEPHLLDLAREGLMAALPKGWSPCFHEASGAWYYYEAATGTTTWEHPLDAVYRGLVEQARTGNKRQMSFGTRLNTSCLFYDHLIRVGL</sequence>
<dbReference type="PANTHER" id="PTHR21715">
    <property type="entry name" value="RH04127P"/>
    <property type="match status" value="1"/>
</dbReference>
<dbReference type="PROSITE" id="PS50020">
    <property type="entry name" value="WW_DOMAIN_2"/>
    <property type="match status" value="1"/>
</dbReference>
<dbReference type="STRING" id="67767.A0A0J7L0H0"/>
<feature type="domain" description="WW" evidence="1">
    <location>
        <begin position="42"/>
        <end position="76"/>
    </location>
</feature>
<evidence type="ECO:0000313" key="2">
    <source>
        <dbReference type="EMBL" id="KMQ96111.1"/>
    </source>
</evidence>
<dbReference type="InterPro" id="IPR053233">
    <property type="entry name" value="ABRA-related"/>
</dbReference>
<dbReference type="SMART" id="SM00456">
    <property type="entry name" value="WW"/>
    <property type="match status" value="1"/>
</dbReference>
<dbReference type="PaxDb" id="67767-A0A0J7L0H0"/>
<reference evidence="2 3" key="1">
    <citation type="submission" date="2015-04" db="EMBL/GenBank/DDBJ databases">
        <title>Lasius niger genome sequencing.</title>
        <authorList>
            <person name="Konorov E.A."/>
            <person name="Nikitin M.A."/>
            <person name="Kirill M.V."/>
            <person name="Chang P."/>
        </authorList>
    </citation>
    <scope>NUCLEOTIDE SEQUENCE [LARGE SCALE GENOMIC DNA]</scope>
    <source>
        <tissue evidence="2">Whole</tissue>
    </source>
</reference>